<evidence type="ECO:0000259" key="1">
    <source>
        <dbReference type="Pfam" id="PF25902"/>
    </source>
</evidence>
<evidence type="ECO:0000259" key="2">
    <source>
        <dbReference type="Pfam" id="PF25903"/>
    </source>
</evidence>
<feature type="domain" description="DUF7961" evidence="2">
    <location>
        <begin position="205"/>
        <end position="286"/>
    </location>
</feature>
<sequence length="291" mass="33446">MTSCNALTLWRNAEKDIISHTKSLYVVYRYTPDEIDYERANHQAKVQDRKNLDVKRIGNLGELAFEQFCREYLPVELWEWKNEEAMRRCNPESFSSYDFEVFGYEVDVKTSRDVSAFLPETLLDNDPDDDIIVMVWHRDKEDSLIMLGWERTETLKSKAASQETYSGEEPEKLDHLAARPMNELIDLGPNTAYMNQKPENPFSPGDRVKKKGDKDASVAIVVEVLPPEQNTGAYGVEMEGEAVSVAFPSSLDDGPGNWETIHPALYASYCYDQNIRLYTYKHSNLEFADED</sequence>
<dbReference type="RefSeq" id="WP_390243643.1">
    <property type="nucleotide sequence ID" value="NZ_JBHTAB010000002.1"/>
</dbReference>
<dbReference type="InterPro" id="IPR058993">
    <property type="entry name" value="DUF7961_C"/>
</dbReference>
<accession>A0ABD5XHT6</accession>
<feature type="domain" description="DUF7961" evidence="1">
    <location>
        <begin position="28"/>
        <end position="186"/>
    </location>
</feature>
<protein>
    <submittedName>
        <fullName evidence="3">Uncharacterized protein</fullName>
    </submittedName>
</protein>
<gene>
    <name evidence="3" type="ORF">ACFQI8_06970</name>
</gene>
<evidence type="ECO:0000313" key="3">
    <source>
        <dbReference type="EMBL" id="MFC7129139.1"/>
    </source>
</evidence>
<comment type="caution">
    <text evidence="3">The sequence shown here is derived from an EMBL/GenBank/DDBJ whole genome shotgun (WGS) entry which is preliminary data.</text>
</comment>
<proteinExistence type="predicted"/>
<dbReference type="EMBL" id="JBHTAB010000002">
    <property type="protein sequence ID" value="MFC7129139.1"/>
    <property type="molecule type" value="Genomic_DNA"/>
</dbReference>
<organism evidence="3 4">
    <name type="scientific">Haloferax chudinovii</name>
    <dbReference type="NCBI Taxonomy" id="1109010"/>
    <lineage>
        <taxon>Archaea</taxon>
        <taxon>Methanobacteriati</taxon>
        <taxon>Methanobacteriota</taxon>
        <taxon>Stenosarchaea group</taxon>
        <taxon>Halobacteria</taxon>
        <taxon>Halobacteriales</taxon>
        <taxon>Haloferacaceae</taxon>
        <taxon>Haloferax</taxon>
    </lineage>
</organism>
<name>A0ABD5XHT6_9EURY</name>
<evidence type="ECO:0000313" key="4">
    <source>
        <dbReference type="Proteomes" id="UP001596460"/>
    </source>
</evidence>
<dbReference type="Pfam" id="PF25902">
    <property type="entry name" value="DUF7961_N"/>
    <property type="match status" value="1"/>
</dbReference>
<dbReference type="InterPro" id="IPR058992">
    <property type="entry name" value="DUF7961_N"/>
</dbReference>
<keyword evidence="4" id="KW-1185">Reference proteome</keyword>
<dbReference type="Pfam" id="PF25903">
    <property type="entry name" value="DUF7961_C"/>
    <property type="match status" value="1"/>
</dbReference>
<dbReference type="Proteomes" id="UP001596460">
    <property type="component" value="Unassembled WGS sequence"/>
</dbReference>
<reference evidence="3 4" key="1">
    <citation type="journal article" date="2019" name="Int. J. Syst. Evol. Microbiol.">
        <title>The Global Catalogue of Microorganisms (GCM) 10K type strain sequencing project: providing services to taxonomists for standard genome sequencing and annotation.</title>
        <authorList>
            <consortium name="The Broad Institute Genomics Platform"/>
            <consortium name="The Broad Institute Genome Sequencing Center for Infectious Disease"/>
            <person name="Wu L."/>
            <person name="Ma J."/>
        </authorList>
    </citation>
    <scope>NUCLEOTIDE SEQUENCE [LARGE SCALE GENOMIC DNA]</scope>
    <source>
        <strain evidence="3 4">DSM 26526</strain>
    </source>
</reference>
<dbReference type="AlphaFoldDB" id="A0ABD5XHT6"/>